<reference evidence="2 3" key="1">
    <citation type="submission" date="2020-08" db="EMBL/GenBank/DDBJ databases">
        <title>Sequencing the genomes of 1000 actinobacteria strains.</title>
        <authorList>
            <person name="Klenk H.-P."/>
        </authorList>
    </citation>
    <scope>NUCLEOTIDE SEQUENCE [LARGE SCALE GENOMIC DNA]</scope>
    <source>
        <strain evidence="2 3">DSM 28967</strain>
    </source>
</reference>
<comment type="caution">
    <text evidence="2">The sequence shown here is derived from an EMBL/GenBank/DDBJ whole genome shotgun (WGS) entry which is preliminary data.</text>
</comment>
<protein>
    <submittedName>
        <fullName evidence="2">DNA-binding MarR family transcriptional regulator</fullName>
    </submittedName>
</protein>
<dbReference type="Proteomes" id="UP000549971">
    <property type="component" value="Unassembled WGS sequence"/>
</dbReference>
<dbReference type="Pfam" id="PF12802">
    <property type="entry name" value="MarR_2"/>
    <property type="match status" value="1"/>
</dbReference>
<dbReference type="Gene3D" id="1.10.10.10">
    <property type="entry name" value="Winged helix-like DNA-binding domain superfamily/Winged helix DNA-binding domain"/>
    <property type="match status" value="1"/>
</dbReference>
<evidence type="ECO:0000313" key="3">
    <source>
        <dbReference type="Proteomes" id="UP000549971"/>
    </source>
</evidence>
<accession>A0A7W9J1Q4</accession>
<evidence type="ECO:0000259" key="1">
    <source>
        <dbReference type="PROSITE" id="PS50995"/>
    </source>
</evidence>
<gene>
    <name evidence="2" type="ORF">HDA39_000012</name>
</gene>
<dbReference type="GO" id="GO:0006950">
    <property type="term" value="P:response to stress"/>
    <property type="evidence" value="ECO:0007669"/>
    <property type="project" value="TreeGrafter"/>
</dbReference>
<dbReference type="GO" id="GO:0003677">
    <property type="term" value="F:DNA binding"/>
    <property type="evidence" value="ECO:0007669"/>
    <property type="project" value="UniProtKB-KW"/>
</dbReference>
<dbReference type="AlphaFoldDB" id="A0A7W9J1Q4"/>
<proteinExistence type="predicted"/>
<dbReference type="SMART" id="SM00347">
    <property type="entry name" value="HTH_MARR"/>
    <property type="match status" value="1"/>
</dbReference>
<evidence type="ECO:0000313" key="2">
    <source>
        <dbReference type="EMBL" id="MBB5833278.1"/>
    </source>
</evidence>
<organism evidence="2 3">
    <name type="scientific">Kribbella italica</name>
    <dbReference type="NCBI Taxonomy" id="1540520"/>
    <lineage>
        <taxon>Bacteria</taxon>
        <taxon>Bacillati</taxon>
        <taxon>Actinomycetota</taxon>
        <taxon>Actinomycetes</taxon>
        <taxon>Propionibacteriales</taxon>
        <taxon>Kribbellaceae</taxon>
        <taxon>Kribbella</taxon>
    </lineage>
</organism>
<keyword evidence="3" id="KW-1185">Reference proteome</keyword>
<dbReference type="PANTHER" id="PTHR33164">
    <property type="entry name" value="TRANSCRIPTIONAL REGULATOR, MARR FAMILY"/>
    <property type="match status" value="1"/>
</dbReference>
<dbReference type="InterPro" id="IPR000835">
    <property type="entry name" value="HTH_MarR-typ"/>
</dbReference>
<sequence>MAISSGDFLSCAAEWQIVPEKKVPDNINRVTEPEWTADTLASLPAWTLVQAYHGVAQGFTELFSAQRMTPVQFGVLAQLAVSPGLTQAELARRVLIRPQSMGELTGTLVDRGLLMRHGPGGRGRAVPVTLTEEGSATLARVGAAVREFNDPASLGLDPEEARILNGLLHKLIAAQRSKA</sequence>
<dbReference type="SUPFAM" id="SSF46785">
    <property type="entry name" value="Winged helix' DNA-binding domain"/>
    <property type="match status" value="1"/>
</dbReference>
<dbReference type="EMBL" id="JACHMY010000001">
    <property type="protein sequence ID" value="MBB5833278.1"/>
    <property type="molecule type" value="Genomic_DNA"/>
</dbReference>
<dbReference type="InterPro" id="IPR036390">
    <property type="entry name" value="WH_DNA-bd_sf"/>
</dbReference>
<dbReference type="InterPro" id="IPR036388">
    <property type="entry name" value="WH-like_DNA-bd_sf"/>
</dbReference>
<dbReference type="PROSITE" id="PS50995">
    <property type="entry name" value="HTH_MARR_2"/>
    <property type="match status" value="1"/>
</dbReference>
<keyword evidence="2" id="KW-0238">DNA-binding</keyword>
<name>A0A7W9J1Q4_9ACTN</name>
<feature type="domain" description="HTH marR-type" evidence="1">
    <location>
        <begin position="45"/>
        <end position="173"/>
    </location>
</feature>
<dbReference type="GO" id="GO:0003700">
    <property type="term" value="F:DNA-binding transcription factor activity"/>
    <property type="evidence" value="ECO:0007669"/>
    <property type="project" value="InterPro"/>
</dbReference>
<dbReference type="InterPro" id="IPR039422">
    <property type="entry name" value="MarR/SlyA-like"/>
</dbReference>
<dbReference type="RefSeq" id="WP_184793195.1">
    <property type="nucleotide sequence ID" value="NZ_JACHMY010000001.1"/>
</dbReference>
<dbReference type="PANTHER" id="PTHR33164:SF43">
    <property type="entry name" value="HTH-TYPE TRANSCRIPTIONAL REPRESSOR YETL"/>
    <property type="match status" value="1"/>
</dbReference>